<evidence type="ECO:0000313" key="2">
    <source>
        <dbReference type="EMBL" id="ABF72678.1"/>
    </source>
</evidence>
<keyword evidence="3" id="KW-1185">Reference proteome</keyword>
<evidence type="ECO:0000313" key="3">
    <source>
        <dbReference type="Proteomes" id="UP000006653"/>
    </source>
</evidence>
<dbReference type="RefSeq" id="YP_656354.1">
    <property type="nucleotide sequence ID" value="NC_008208.1"/>
</dbReference>
<feature type="transmembrane region" description="Helical" evidence="1">
    <location>
        <begin position="6"/>
        <end position="24"/>
    </location>
</feature>
<reference evidence="2 3" key="1">
    <citation type="submission" date="2006-05" db="EMBL/GenBank/DDBJ databases">
        <title>Comlete genome of Aeromonas salmonicida bacteriophage 25.</title>
        <authorList>
            <person name="Petrov V.M."/>
            <person name="Nolan J.M."/>
            <person name="Bertrand C."/>
            <person name="Krisch H.M."/>
            <person name="Karam J.D."/>
        </authorList>
    </citation>
    <scope>NUCLEOTIDE SEQUENCE [LARGE SCALE GENOMIC DNA]</scope>
</reference>
<dbReference type="Proteomes" id="UP000006653">
    <property type="component" value="Segment"/>
</dbReference>
<evidence type="ECO:0000256" key="1">
    <source>
        <dbReference type="SAM" id="Phobius"/>
    </source>
</evidence>
<dbReference type="GeneID" id="4156530"/>
<gene>
    <name evidence="2" type="ORF">PHG25p120nc</name>
</gene>
<sequence length="69" mass="7903">METFLFYFAIVYLAACTVLAINAIKYTTSTFRWNFVWSIGQKCGFVLTTALCSYIVPFHVYTDTIGKNK</sequence>
<keyword evidence="1" id="KW-0812">Transmembrane</keyword>
<accession>Q19CP7</accession>
<keyword evidence="1" id="KW-0472">Membrane</keyword>
<proteinExistence type="predicted"/>
<dbReference type="KEGG" id="vg:4156530"/>
<protein>
    <submittedName>
        <fullName evidence="2">Uncharacterized protein</fullName>
    </submittedName>
</protein>
<name>Q19CP7_9CAUD</name>
<dbReference type="EMBL" id="DQ529280">
    <property type="protein sequence ID" value="ABF72678.1"/>
    <property type="molecule type" value="Genomic_DNA"/>
</dbReference>
<keyword evidence="1" id="KW-1133">Transmembrane helix</keyword>
<organism evidence="2 3">
    <name type="scientific">Aeromonas phage 25</name>
    <dbReference type="NCBI Taxonomy" id="2911441"/>
    <lineage>
        <taxon>Viruses</taxon>
        <taxon>Duplodnaviria</taxon>
        <taxon>Heunggongvirae</taxon>
        <taxon>Uroviricota</taxon>
        <taxon>Caudoviricetes</taxon>
        <taxon>Pantevenvirales</taxon>
        <taxon>Straboviridae</taxon>
        <taxon>Tulanevirus</taxon>
        <taxon>Tulanevirus bteighttwo</taxon>
    </lineage>
</organism>